<proteinExistence type="predicted"/>
<keyword evidence="3" id="KW-0804">Transcription</keyword>
<feature type="domain" description="PRD" evidence="4">
    <location>
        <begin position="173"/>
        <end position="279"/>
    </location>
</feature>
<feature type="domain" description="PRD" evidence="4">
    <location>
        <begin position="67"/>
        <end position="172"/>
    </location>
</feature>
<dbReference type="AlphaFoldDB" id="A0A7G9RYL0"/>
<dbReference type="KEGG" id="eio:H9L01_10015"/>
<sequence length="279" mass="32861">MQKTYRIKKILNNNVVVAVNNFQEVIIVGLGIGFNAKVNQKADPRKIEKIFELKQEDAIRATQLVKDIPESMFFEVYRILENQSKDFNLELDAHAYVTIIDHINFAMIRLESGQEIRNLMSYDLQFLYEKEYQFADHIRKEINKLYNINLPEDETGFLTMHIVNGVNPKLNNKSGVLTDMVWDCLNIIRDTYLIPLKLDDVNTQRIMIHLKMLLQRVMSNQQVDFSENVLYNVIEEFESAYKCACKIQDYIENRLQVKINSQELVYMTIHLNRLEMISK</sequence>
<name>A0A7G9RYL0_9FIRM</name>
<evidence type="ECO:0000313" key="5">
    <source>
        <dbReference type="EMBL" id="QNN60685.1"/>
    </source>
</evidence>
<dbReference type="SUPFAM" id="SSF63520">
    <property type="entry name" value="PTS-regulatory domain, PRD"/>
    <property type="match status" value="2"/>
</dbReference>
<dbReference type="Proteomes" id="UP000515928">
    <property type="component" value="Chromosome"/>
</dbReference>
<dbReference type="PANTHER" id="PTHR30185">
    <property type="entry name" value="CRYPTIC BETA-GLUCOSIDE BGL OPERON ANTITERMINATOR"/>
    <property type="match status" value="1"/>
</dbReference>
<dbReference type="InterPro" id="IPR011608">
    <property type="entry name" value="PRD"/>
</dbReference>
<dbReference type="RefSeq" id="WP_187533808.1">
    <property type="nucleotide sequence ID" value="NZ_CBCSHU010000024.1"/>
</dbReference>
<dbReference type="Gene3D" id="2.30.24.10">
    <property type="entry name" value="CAT RNA-binding domain"/>
    <property type="match status" value="1"/>
</dbReference>
<dbReference type="EMBL" id="CP060715">
    <property type="protein sequence ID" value="QNN60685.1"/>
    <property type="molecule type" value="Genomic_DNA"/>
</dbReference>
<dbReference type="PANTHER" id="PTHR30185:SF18">
    <property type="entry name" value="TRANSCRIPTIONAL REGULATOR MTLR"/>
    <property type="match status" value="1"/>
</dbReference>
<dbReference type="SUPFAM" id="SSF50151">
    <property type="entry name" value="SacY-like RNA-binding domain"/>
    <property type="match status" value="1"/>
</dbReference>
<keyword evidence="1" id="KW-0677">Repeat</keyword>
<protein>
    <submittedName>
        <fullName evidence="5">PRD domain-containing protein</fullName>
    </submittedName>
</protein>
<dbReference type="InterPro" id="IPR036650">
    <property type="entry name" value="CAT_RNA-bd_dom_sf"/>
</dbReference>
<dbReference type="InterPro" id="IPR036634">
    <property type="entry name" value="PRD_sf"/>
</dbReference>
<dbReference type="InterPro" id="IPR050661">
    <property type="entry name" value="BglG_antiterminators"/>
</dbReference>
<dbReference type="Pfam" id="PF00874">
    <property type="entry name" value="PRD"/>
    <property type="match status" value="2"/>
</dbReference>
<dbReference type="GO" id="GO:0006355">
    <property type="term" value="P:regulation of DNA-templated transcription"/>
    <property type="evidence" value="ECO:0007669"/>
    <property type="project" value="InterPro"/>
</dbReference>
<gene>
    <name evidence="5" type="ORF">H9L01_10015</name>
</gene>
<evidence type="ECO:0000259" key="4">
    <source>
        <dbReference type="PROSITE" id="PS51372"/>
    </source>
</evidence>
<dbReference type="InterPro" id="IPR004341">
    <property type="entry name" value="CAT_RNA-bd_dom"/>
</dbReference>
<evidence type="ECO:0000256" key="3">
    <source>
        <dbReference type="ARBA" id="ARBA00023163"/>
    </source>
</evidence>
<accession>A0A7G9RYL0</accession>
<keyword evidence="2" id="KW-0805">Transcription regulation</keyword>
<keyword evidence="6" id="KW-1185">Reference proteome</keyword>
<organism evidence="5 6">
    <name type="scientific">Erysipelothrix inopinata</name>
    <dbReference type="NCBI Taxonomy" id="225084"/>
    <lineage>
        <taxon>Bacteria</taxon>
        <taxon>Bacillati</taxon>
        <taxon>Bacillota</taxon>
        <taxon>Erysipelotrichia</taxon>
        <taxon>Erysipelotrichales</taxon>
        <taxon>Erysipelotrichaceae</taxon>
        <taxon>Erysipelothrix</taxon>
    </lineage>
</organism>
<reference evidence="5 6" key="1">
    <citation type="submission" date="2020-08" db="EMBL/GenBank/DDBJ databases">
        <title>Genome sequence of Erysipelothrix inopinata DSM 15511T.</title>
        <authorList>
            <person name="Hyun D.-W."/>
            <person name="Bae J.-W."/>
        </authorList>
    </citation>
    <scope>NUCLEOTIDE SEQUENCE [LARGE SCALE GENOMIC DNA]</scope>
    <source>
        <strain evidence="5 6">DSM 15511</strain>
    </source>
</reference>
<evidence type="ECO:0000256" key="1">
    <source>
        <dbReference type="ARBA" id="ARBA00022737"/>
    </source>
</evidence>
<dbReference type="Gene3D" id="1.10.1790.10">
    <property type="entry name" value="PRD domain"/>
    <property type="match status" value="2"/>
</dbReference>
<dbReference type="SMART" id="SM01061">
    <property type="entry name" value="CAT_RBD"/>
    <property type="match status" value="1"/>
</dbReference>
<dbReference type="Pfam" id="PF03123">
    <property type="entry name" value="CAT_RBD"/>
    <property type="match status" value="1"/>
</dbReference>
<evidence type="ECO:0000256" key="2">
    <source>
        <dbReference type="ARBA" id="ARBA00023015"/>
    </source>
</evidence>
<evidence type="ECO:0000313" key="6">
    <source>
        <dbReference type="Proteomes" id="UP000515928"/>
    </source>
</evidence>
<dbReference type="PROSITE" id="PS51372">
    <property type="entry name" value="PRD_2"/>
    <property type="match status" value="2"/>
</dbReference>
<dbReference type="GO" id="GO:0003723">
    <property type="term" value="F:RNA binding"/>
    <property type="evidence" value="ECO:0007669"/>
    <property type="project" value="InterPro"/>
</dbReference>